<evidence type="ECO:0000256" key="1">
    <source>
        <dbReference type="SAM" id="Phobius"/>
    </source>
</evidence>
<accession>A0A5B9M9C6</accession>
<dbReference type="RefSeq" id="WP_167546694.1">
    <property type="nucleotide sequence ID" value="NZ_CP036264.1"/>
</dbReference>
<evidence type="ECO:0000313" key="3">
    <source>
        <dbReference type="Proteomes" id="UP000321353"/>
    </source>
</evidence>
<evidence type="ECO:0000313" key="2">
    <source>
        <dbReference type="EMBL" id="QEF97841.1"/>
    </source>
</evidence>
<feature type="transmembrane region" description="Helical" evidence="1">
    <location>
        <begin position="32"/>
        <end position="49"/>
    </location>
</feature>
<protein>
    <submittedName>
        <fullName evidence="2">Uncharacterized protein</fullName>
    </submittedName>
</protein>
<keyword evidence="1" id="KW-0472">Membrane</keyword>
<dbReference type="KEGG" id="smam:Mal15_18860"/>
<keyword evidence="1" id="KW-1133">Transmembrane helix</keyword>
<dbReference type="EMBL" id="CP036264">
    <property type="protein sequence ID" value="QEF97841.1"/>
    <property type="molecule type" value="Genomic_DNA"/>
</dbReference>
<keyword evidence="1" id="KW-0812">Transmembrane</keyword>
<keyword evidence="3" id="KW-1185">Reference proteome</keyword>
<gene>
    <name evidence="2" type="ORF">Mal15_18860</name>
</gene>
<organism evidence="2 3">
    <name type="scientific">Stieleria maiorica</name>
    <dbReference type="NCBI Taxonomy" id="2795974"/>
    <lineage>
        <taxon>Bacteria</taxon>
        <taxon>Pseudomonadati</taxon>
        <taxon>Planctomycetota</taxon>
        <taxon>Planctomycetia</taxon>
        <taxon>Pirellulales</taxon>
        <taxon>Pirellulaceae</taxon>
        <taxon>Stieleria</taxon>
    </lineage>
</organism>
<name>A0A5B9M9C6_9BACT</name>
<dbReference type="AlphaFoldDB" id="A0A5B9M9C6"/>
<sequence length="53" mass="6132">MLMRNPEHQVAERVELERGLDDPRVLYTPLEMLLGQTVLILLFLVAILLKEMA</sequence>
<reference evidence="2 3" key="1">
    <citation type="submission" date="2019-02" db="EMBL/GenBank/DDBJ databases">
        <title>Planctomycetal bacteria perform biofilm scaping via a novel small molecule.</title>
        <authorList>
            <person name="Jeske O."/>
            <person name="Boedeker C."/>
            <person name="Wiegand S."/>
            <person name="Breitling P."/>
            <person name="Kallscheuer N."/>
            <person name="Jogler M."/>
            <person name="Rohde M."/>
            <person name="Petersen J."/>
            <person name="Medema M.H."/>
            <person name="Surup F."/>
            <person name="Jogler C."/>
        </authorList>
    </citation>
    <scope>NUCLEOTIDE SEQUENCE [LARGE SCALE GENOMIC DNA]</scope>
    <source>
        <strain evidence="2 3">Mal15</strain>
    </source>
</reference>
<dbReference type="Proteomes" id="UP000321353">
    <property type="component" value="Chromosome"/>
</dbReference>
<proteinExistence type="predicted"/>